<protein>
    <recommendedName>
        <fullName evidence="3">histidine kinase</fullName>
        <ecNumber evidence="3">2.7.13.3</ecNumber>
    </recommendedName>
</protein>
<keyword evidence="9" id="KW-0902">Two-component regulatory system</keyword>
<dbReference type="Pfam" id="PF02518">
    <property type="entry name" value="HATPase_c"/>
    <property type="match status" value="1"/>
</dbReference>
<dbReference type="KEGG" id="nva:G3M78_09205"/>
<accession>A0A7T0C2W4</accession>
<evidence type="ECO:0000256" key="2">
    <source>
        <dbReference type="ARBA" id="ARBA00004370"/>
    </source>
</evidence>
<dbReference type="SUPFAM" id="SSF158472">
    <property type="entry name" value="HAMP domain-like"/>
    <property type="match status" value="1"/>
</dbReference>
<sequence>MQTAEPKSIGSSLSGLKSKLIRVMIIVGALPLILAMVIAYIQGHKSLEGVIGASFKALSYETSTKIDFYLKEEIAKNLRLAMHPTLVLFVEEQNRLLDGFSKSEITNFLAYHGTEWDVLRQKHSQANESAADRILLSFLKGSSSSTMATRAMFVTDARGALIASINSVPDYYYPNYSIEKFPFQENISPGFIGGLTLDPRLDEYVFHMAFPLIRHDKKIGMFHRIYSAKEYFSASIEPVLFGDTGHVMLINSAGVVIDCPILPTGFQLANPGLVKSVTGEEPGWAQTQGNGHGSQEVSIIGYSPLMVSNKIIKASSGEEWFTFAWQASDELFAPTEKLFVWISAAGFLSLLLIAAMGSIAADKVVKPIKVLQSATARIGRGENVDTLHIKTGDEIEMLANEINSMNRMLRQSFSGLENQVREKSLEVIQMKEYTESILMSVPDVVMILNQFHAIEYVNISFERLLNLSGKEVIGKLLAQVDPKNEQAWNVLSHSLERYVRLSTSPGNARKEPEGFFDYVAKDPLVQRDGKQSSESEAVIKLGDRFFAYQFFDVSILGPGNHRIGVIMKEVTEQKNLQDQLALAEKLSGLGTLAAGIAHEMNNPLYSIMGYTEAILDEQDPKTVKTYASKVLERAKHMASIILNLSGYSRSGMADKAKPVDINERLEGALDIAILATYSDDIELIKDCEKTPMVNAKPEEIQQVFVNIIRNAVQAMDGKGRLTIRTRELNNQVVVTIQDTGPGIPQEFLSKVFDPFFTTKEQGKGTGLGLNIVHKIVEKYGGKIEIESPAGGGATFVISFPVAP</sequence>
<dbReference type="InterPro" id="IPR003661">
    <property type="entry name" value="HisK_dim/P_dom"/>
</dbReference>
<dbReference type="Proteomes" id="UP000594464">
    <property type="component" value="Chromosome"/>
</dbReference>
<comment type="subcellular location">
    <subcellularLocation>
        <location evidence="2">Membrane</location>
    </subcellularLocation>
</comment>
<evidence type="ECO:0000259" key="11">
    <source>
        <dbReference type="PROSITE" id="PS50109"/>
    </source>
</evidence>
<keyword evidence="8" id="KW-0067">ATP-binding</keyword>
<dbReference type="PRINTS" id="PR00344">
    <property type="entry name" value="BCTRLSENSOR"/>
</dbReference>
<dbReference type="InterPro" id="IPR036890">
    <property type="entry name" value="HATPase_C_sf"/>
</dbReference>
<evidence type="ECO:0000256" key="10">
    <source>
        <dbReference type="SAM" id="Phobius"/>
    </source>
</evidence>
<keyword evidence="10" id="KW-1133">Transmembrane helix</keyword>
<dbReference type="PROSITE" id="PS50112">
    <property type="entry name" value="PAS"/>
    <property type="match status" value="1"/>
</dbReference>
<feature type="domain" description="PAS" evidence="12">
    <location>
        <begin position="430"/>
        <end position="475"/>
    </location>
</feature>
<dbReference type="InterPro" id="IPR003594">
    <property type="entry name" value="HATPase_dom"/>
</dbReference>
<evidence type="ECO:0000256" key="5">
    <source>
        <dbReference type="ARBA" id="ARBA00022679"/>
    </source>
</evidence>
<feature type="domain" description="HAMP" evidence="13">
    <location>
        <begin position="362"/>
        <end position="414"/>
    </location>
</feature>
<dbReference type="Pfam" id="PF00512">
    <property type="entry name" value="HisKA"/>
    <property type="match status" value="1"/>
</dbReference>
<proteinExistence type="predicted"/>
<dbReference type="CDD" id="cd06225">
    <property type="entry name" value="HAMP"/>
    <property type="match status" value="1"/>
</dbReference>
<keyword evidence="10" id="KW-0812">Transmembrane</keyword>
<reference evidence="15" key="1">
    <citation type="submission" date="2020-02" db="EMBL/GenBank/DDBJ databases">
        <title>Genomic and physiological characterization of two novel Nitrospinaceae genera.</title>
        <authorList>
            <person name="Mueller A.J."/>
            <person name="Jung M.-Y."/>
            <person name="Strachan C.R."/>
            <person name="Herbold C.W."/>
            <person name="Kirkegaard R.H."/>
            <person name="Daims H."/>
        </authorList>
    </citation>
    <scope>NUCLEOTIDE SEQUENCE [LARGE SCALE GENOMIC DNA]</scope>
</reference>
<dbReference type="InterPro" id="IPR013767">
    <property type="entry name" value="PAS_fold"/>
</dbReference>
<dbReference type="CDD" id="cd18773">
    <property type="entry name" value="PDC1_HK_sensor"/>
    <property type="match status" value="1"/>
</dbReference>
<dbReference type="Pfam" id="PF00989">
    <property type="entry name" value="PAS"/>
    <property type="match status" value="1"/>
</dbReference>
<keyword evidence="6" id="KW-0547">Nucleotide-binding</keyword>
<dbReference type="GO" id="GO:0006355">
    <property type="term" value="P:regulation of DNA-templated transcription"/>
    <property type="evidence" value="ECO:0007669"/>
    <property type="project" value="InterPro"/>
</dbReference>
<dbReference type="SMART" id="SM00387">
    <property type="entry name" value="HATPase_c"/>
    <property type="match status" value="1"/>
</dbReference>
<gene>
    <name evidence="14" type="ORF">G3M78_09205</name>
</gene>
<dbReference type="InterPro" id="IPR036097">
    <property type="entry name" value="HisK_dim/P_sf"/>
</dbReference>
<keyword evidence="10" id="KW-0472">Membrane</keyword>
<dbReference type="AlphaFoldDB" id="A0A7T0C2W4"/>
<keyword evidence="7" id="KW-0418">Kinase</keyword>
<dbReference type="GO" id="GO:0005524">
    <property type="term" value="F:ATP binding"/>
    <property type="evidence" value="ECO:0007669"/>
    <property type="project" value="UniProtKB-KW"/>
</dbReference>
<dbReference type="SUPFAM" id="SSF47384">
    <property type="entry name" value="Homodimeric domain of signal transducing histidine kinase"/>
    <property type="match status" value="1"/>
</dbReference>
<dbReference type="Gene3D" id="3.30.565.10">
    <property type="entry name" value="Histidine kinase-like ATPase, C-terminal domain"/>
    <property type="match status" value="1"/>
</dbReference>
<comment type="catalytic activity">
    <reaction evidence="1">
        <text>ATP + protein L-histidine = ADP + protein N-phospho-L-histidine.</text>
        <dbReference type="EC" id="2.7.13.3"/>
    </reaction>
</comment>
<dbReference type="PANTHER" id="PTHR43065">
    <property type="entry name" value="SENSOR HISTIDINE KINASE"/>
    <property type="match status" value="1"/>
</dbReference>
<evidence type="ECO:0000259" key="13">
    <source>
        <dbReference type="PROSITE" id="PS50885"/>
    </source>
</evidence>
<dbReference type="Gene3D" id="3.30.450.20">
    <property type="entry name" value="PAS domain"/>
    <property type="match status" value="1"/>
</dbReference>
<dbReference type="EMBL" id="CP048620">
    <property type="protein sequence ID" value="QPJ65559.1"/>
    <property type="molecule type" value="Genomic_DNA"/>
</dbReference>
<dbReference type="EC" id="2.7.13.3" evidence="3"/>
<dbReference type="InterPro" id="IPR004358">
    <property type="entry name" value="Sig_transdc_His_kin-like_C"/>
</dbReference>
<dbReference type="InterPro" id="IPR005467">
    <property type="entry name" value="His_kinase_dom"/>
</dbReference>
<organism evidence="14 15">
    <name type="scientific">Candidatus Nitrohelix vancouverensis</name>
    <dbReference type="NCBI Taxonomy" id="2705534"/>
    <lineage>
        <taxon>Bacteria</taxon>
        <taxon>Pseudomonadati</taxon>
        <taxon>Nitrospinota/Tectimicrobiota group</taxon>
        <taxon>Nitrospinota</taxon>
        <taxon>Nitrospinia</taxon>
        <taxon>Nitrospinales</taxon>
        <taxon>Nitrospinaceae</taxon>
        <taxon>Candidatus Nitrohelix</taxon>
    </lineage>
</organism>
<dbReference type="InterPro" id="IPR035965">
    <property type="entry name" value="PAS-like_dom_sf"/>
</dbReference>
<dbReference type="CDD" id="cd00082">
    <property type="entry name" value="HisKA"/>
    <property type="match status" value="1"/>
</dbReference>
<dbReference type="SMART" id="SM00304">
    <property type="entry name" value="HAMP"/>
    <property type="match status" value="1"/>
</dbReference>
<dbReference type="PROSITE" id="PS50109">
    <property type="entry name" value="HIS_KIN"/>
    <property type="match status" value="1"/>
</dbReference>
<dbReference type="Pfam" id="PF00672">
    <property type="entry name" value="HAMP"/>
    <property type="match status" value="1"/>
</dbReference>
<dbReference type="GO" id="GO:0000155">
    <property type="term" value="F:phosphorelay sensor kinase activity"/>
    <property type="evidence" value="ECO:0007669"/>
    <property type="project" value="InterPro"/>
</dbReference>
<dbReference type="Gene3D" id="1.10.287.130">
    <property type="match status" value="1"/>
</dbReference>
<keyword evidence="4" id="KW-0597">Phosphoprotein</keyword>
<dbReference type="InterPro" id="IPR003660">
    <property type="entry name" value="HAMP_dom"/>
</dbReference>
<name>A0A7T0C2W4_9BACT</name>
<feature type="transmembrane region" description="Helical" evidence="10">
    <location>
        <begin position="20"/>
        <end position="41"/>
    </location>
</feature>
<evidence type="ECO:0000256" key="6">
    <source>
        <dbReference type="ARBA" id="ARBA00022741"/>
    </source>
</evidence>
<evidence type="ECO:0000256" key="3">
    <source>
        <dbReference type="ARBA" id="ARBA00012438"/>
    </source>
</evidence>
<evidence type="ECO:0000256" key="8">
    <source>
        <dbReference type="ARBA" id="ARBA00022840"/>
    </source>
</evidence>
<evidence type="ECO:0000256" key="4">
    <source>
        <dbReference type="ARBA" id="ARBA00022553"/>
    </source>
</evidence>
<keyword evidence="5" id="KW-0808">Transferase</keyword>
<evidence type="ECO:0000256" key="9">
    <source>
        <dbReference type="ARBA" id="ARBA00023012"/>
    </source>
</evidence>
<dbReference type="PANTHER" id="PTHR43065:SF10">
    <property type="entry name" value="PEROXIDE STRESS-ACTIVATED HISTIDINE KINASE MAK3"/>
    <property type="match status" value="1"/>
</dbReference>
<evidence type="ECO:0000256" key="1">
    <source>
        <dbReference type="ARBA" id="ARBA00000085"/>
    </source>
</evidence>
<dbReference type="SUPFAM" id="SSF55785">
    <property type="entry name" value="PYP-like sensor domain (PAS domain)"/>
    <property type="match status" value="1"/>
</dbReference>
<dbReference type="SMART" id="SM00388">
    <property type="entry name" value="HisKA"/>
    <property type="match status" value="1"/>
</dbReference>
<dbReference type="PROSITE" id="PS50885">
    <property type="entry name" value="HAMP"/>
    <property type="match status" value="1"/>
</dbReference>
<dbReference type="CDD" id="cd00130">
    <property type="entry name" value="PAS"/>
    <property type="match status" value="1"/>
</dbReference>
<feature type="domain" description="Histidine kinase" evidence="11">
    <location>
        <begin position="595"/>
        <end position="803"/>
    </location>
</feature>
<dbReference type="Gene3D" id="6.10.340.10">
    <property type="match status" value="1"/>
</dbReference>
<evidence type="ECO:0000259" key="12">
    <source>
        <dbReference type="PROSITE" id="PS50112"/>
    </source>
</evidence>
<dbReference type="SUPFAM" id="SSF55874">
    <property type="entry name" value="ATPase domain of HSP90 chaperone/DNA topoisomerase II/histidine kinase"/>
    <property type="match status" value="1"/>
</dbReference>
<dbReference type="GO" id="GO:0016020">
    <property type="term" value="C:membrane"/>
    <property type="evidence" value="ECO:0007669"/>
    <property type="project" value="UniProtKB-SubCell"/>
</dbReference>
<evidence type="ECO:0000313" key="15">
    <source>
        <dbReference type="Proteomes" id="UP000594464"/>
    </source>
</evidence>
<evidence type="ECO:0000256" key="7">
    <source>
        <dbReference type="ARBA" id="ARBA00022777"/>
    </source>
</evidence>
<dbReference type="InterPro" id="IPR000014">
    <property type="entry name" value="PAS"/>
</dbReference>
<evidence type="ECO:0000313" key="14">
    <source>
        <dbReference type="EMBL" id="QPJ65559.1"/>
    </source>
</evidence>